<dbReference type="InterPro" id="IPR008640">
    <property type="entry name" value="Adhesin_Head_dom"/>
</dbReference>
<keyword evidence="8" id="KW-0653">Protein transport</keyword>
<dbReference type="Pfam" id="PF05658">
    <property type="entry name" value="YadA_head"/>
    <property type="match status" value="3"/>
</dbReference>
<protein>
    <recommendedName>
        <fullName evidence="17">Trimeric autotransporter adhesin YadA-like C-terminal membrane anchor domain-containing protein</fullName>
    </recommendedName>
</protein>
<feature type="compositionally biased region" description="Basic and acidic residues" evidence="11">
    <location>
        <begin position="165"/>
        <end position="178"/>
    </location>
</feature>
<feature type="domain" description="Trimeric autotransporter adhesin YadA-like stalk" evidence="14">
    <location>
        <begin position="767"/>
        <end position="801"/>
    </location>
</feature>
<gene>
    <name evidence="15" type="ORF">ME9_01621</name>
</gene>
<dbReference type="GO" id="GO:0015031">
    <property type="term" value="P:protein transport"/>
    <property type="evidence" value="ECO:0007669"/>
    <property type="project" value="UniProtKB-KW"/>
</dbReference>
<feature type="domain" description="Trimeric autotransporter adhesin YadA-like head" evidence="13">
    <location>
        <begin position="267"/>
        <end position="293"/>
    </location>
</feature>
<dbReference type="Gene3D" id="2.20.70.140">
    <property type="match status" value="1"/>
</dbReference>
<evidence type="ECO:0000256" key="7">
    <source>
        <dbReference type="ARBA" id="ARBA00022729"/>
    </source>
</evidence>
<dbReference type="InterPro" id="IPR008635">
    <property type="entry name" value="Coiled_stalk_dom"/>
</dbReference>
<dbReference type="GO" id="GO:0009279">
    <property type="term" value="C:cell outer membrane"/>
    <property type="evidence" value="ECO:0007669"/>
    <property type="project" value="UniProtKB-SubCell"/>
</dbReference>
<feature type="domain" description="Trimeric autotransporter adhesin YadA-like stalk" evidence="14">
    <location>
        <begin position="1295"/>
        <end position="1334"/>
    </location>
</feature>
<dbReference type="InterPro" id="IPR045584">
    <property type="entry name" value="Pilin-like"/>
</dbReference>
<organism evidence="15 16">
    <name type="scientific">Bartonella taylorii 8TBB</name>
    <dbReference type="NCBI Taxonomy" id="1094560"/>
    <lineage>
        <taxon>Bacteria</taxon>
        <taxon>Pseudomonadati</taxon>
        <taxon>Pseudomonadota</taxon>
        <taxon>Alphaproteobacteria</taxon>
        <taxon>Hyphomicrobiales</taxon>
        <taxon>Bartonellaceae</taxon>
        <taxon>Bartonella</taxon>
    </lineage>
</organism>
<evidence type="ECO:0000259" key="12">
    <source>
        <dbReference type="Pfam" id="PF03895"/>
    </source>
</evidence>
<proteinExistence type="inferred from homology"/>
<dbReference type="SUPFAM" id="SSF101967">
    <property type="entry name" value="Adhesin YadA, collagen-binding domain"/>
    <property type="match status" value="2"/>
</dbReference>
<dbReference type="EMBL" id="AIMD01000064">
    <property type="protein sequence ID" value="EJF92163.1"/>
    <property type="molecule type" value="Genomic_DNA"/>
</dbReference>
<accession>A0A9P2RY95</accession>
<dbReference type="Gene3D" id="3.30.1300.30">
    <property type="entry name" value="GSPII I/J protein-like"/>
    <property type="match status" value="1"/>
</dbReference>
<keyword evidence="7" id="KW-0732">Signal</keyword>
<evidence type="ECO:0000256" key="11">
    <source>
        <dbReference type="SAM" id="MobiDB-lite"/>
    </source>
</evidence>
<reference evidence="15 16" key="1">
    <citation type="submission" date="2012-03" db="EMBL/GenBank/DDBJ databases">
        <title>The Genome Sequence of Bartonella taylorii 8TBB.</title>
        <authorList>
            <consortium name="The Broad Institute Genome Sequencing Platform"/>
            <consortium name="The Broad Institute Genome Sequencing Center for Infectious Disease"/>
            <person name="Feldgarden M."/>
            <person name="Kirby J."/>
            <person name="Kosoy M."/>
            <person name="Birtles R."/>
            <person name="Probert W.S."/>
            <person name="Chiaraviglio L."/>
            <person name="Young S.K."/>
            <person name="Zeng Q."/>
            <person name="Gargeya S."/>
            <person name="Fitzgerald M."/>
            <person name="Haas B."/>
            <person name="Abouelleil A."/>
            <person name="Alvarado L."/>
            <person name="Arachchi H.M."/>
            <person name="Berlin A."/>
            <person name="Chapman S.B."/>
            <person name="Gearin G."/>
            <person name="Goldberg J."/>
            <person name="Griggs A."/>
            <person name="Gujja S."/>
            <person name="Hansen M."/>
            <person name="Heiman D."/>
            <person name="Howarth C."/>
            <person name="Larimer J."/>
            <person name="Lui A."/>
            <person name="MacDonald P.J.P."/>
            <person name="McCowen C."/>
            <person name="Montmayeur A."/>
            <person name="Murphy C."/>
            <person name="Neiman D."/>
            <person name="Pearson M."/>
            <person name="Priest M."/>
            <person name="Roberts A."/>
            <person name="Saif S."/>
            <person name="Shea T."/>
            <person name="Sisk P."/>
            <person name="Stolte C."/>
            <person name="Sykes S."/>
            <person name="Wortman J."/>
            <person name="Nusbaum C."/>
            <person name="Birren B."/>
        </authorList>
    </citation>
    <scope>NUCLEOTIDE SEQUENCE [LARGE SCALE GENOMIC DNA]</scope>
    <source>
        <strain evidence="15 16">8TBB</strain>
    </source>
</reference>
<dbReference type="RefSeq" id="WP_004861556.1">
    <property type="nucleotide sequence ID" value="NZ_JH725058.1"/>
</dbReference>
<feature type="region of interest" description="Disordered" evidence="11">
    <location>
        <begin position="1217"/>
        <end position="1255"/>
    </location>
</feature>
<dbReference type="Gene3D" id="6.10.250.2030">
    <property type="match status" value="4"/>
</dbReference>
<evidence type="ECO:0000259" key="13">
    <source>
        <dbReference type="Pfam" id="PF05658"/>
    </source>
</evidence>
<comment type="similarity">
    <text evidence="3">Belongs to the autotransporter-2 (AT-2) (TC 1.B.40) family.</text>
</comment>
<evidence type="ECO:0000259" key="14">
    <source>
        <dbReference type="Pfam" id="PF05662"/>
    </source>
</evidence>
<dbReference type="Gene3D" id="1.20.5.170">
    <property type="match status" value="5"/>
</dbReference>
<dbReference type="CDD" id="cd12820">
    <property type="entry name" value="LbR_YadA-like"/>
    <property type="match status" value="1"/>
</dbReference>
<sequence length="1446" mass="152939">MKKVYAKLAERKLNFFRPFYKASFVKMLSLSSIVALLSSASPVYSKTVAPKEAFLISAKSSSIVFPQSVISVYDDYNVEASDQENYVTALQGENTLAASAVSDYVNFLTTTFFRKSHDNAIINILTVYNSFARVIGYGSDLGLWGTSSLLEENYPTKFKVETFGDISTRDTGDPDPDRSYQAGDQASAGGKNAIAIGYTAKARDKDNIAIGARAEAKGYSSVAIGSEYTVQDPTEHTSAIDDYTTAVGAIAMSTKFGASSFGHRSYATNKEALSLGFKSVANVETSVALGAESVANISAGVAGYAPLLQGKSTDSEIAWKSTMGAVSVGYVAWKKTRQITAVAAGFEDTDAVNVAQLKSLQGYVNKGWKLSVDDKNATVVSIDDTVDFSAGSNNFTITKGEDDNNVKFDLAKSITVDKIETGNNTLDATGLIITGGPKITTAGIDAGSKKITGVEKGTDANDAVNFSQLKEIKEQVASSGLVAQDAQTKDITIGKEADGDKIDILNNKGKNRVLSGITNGIISDASTEAITGQQLYQLGTSIAGSLGGGASFSGGTWTAPKFKVKTVKADGEEGEETVYDDVASALAGVGNSFKDIKNEITNVVTKVEGDSLSWSKEANAFVAKHGAEDAKTSSKITFLANGDISKDSTDAINGSQLYSLGDTFAKYFGGGAEYKDGNWHAPTFTVKVFDKNGKVAEEKFENVSAAFTGVSNSFTNLDQKIENIVINTTGEGLVKQDTSGLITIGGKVYGAQVSIANVNNMARTLSGVESGSIAASSTDAINGSQIYTLSDTVAGYFSSQAGYDEDGNWKVPTFTVKVFEQGGKGTEKDYYNVADAFSGVNTSFTNLNKKIESVSGDSFVKQNAAGLITIGGSKGGTKMDISNNVHAPRILSGIKGGEFSRTSTEAVNGAQLYFITKRFGDYFGGGAGFDEKGKWSGPTFTVKTFDKDGNETEETYTNVADAFAGVSSTFATLNGEIVKIKDEAIIGQKHKDDDSDADNVLGNSDFFGRSLFARRSTRAQSKEKAPTTLTIAAKSPLAQVSFMNSEGKSRRLFDISAGDVSVNSSDAINGAQLYSISNQIAAYFGGGSGYKDGNWKAPTFIVKSFDKNGNETENKYTNVADALSGVNSAFASLNSQIVDIRNGSVVGKSIISQGRLPLKRLARNIGEGQSPTEIERNDVTGALSGMNNALTNINDRLAKVEQRGASDGLQWSEEKGAYDASHGGNAGKITNVDNGEVKQGSKDAVNGSQLSETNDRVKKVEAQVSHAVSYKVDKNGNQINKIELTGANDSDPVLIDNVANGEIERDSKTAVNGGQLYERTEAVLNKAKDYTDDKIKEVLGNGMGNGLNEAKSYTDTKFEALSYDIKDVRKEARQAAAIGLAVSNLRYFDDPGSLSLSFGSGLWRGQSAFAIGAGYTSEDGKIRSNLSVTSAGGQWGVGGGITLRLK</sequence>
<dbReference type="GO" id="GO:0009986">
    <property type="term" value="C:cell surface"/>
    <property type="evidence" value="ECO:0007669"/>
    <property type="project" value="UniProtKB-SubCell"/>
</dbReference>
<dbReference type="InterPro" id="IPR005594">
    <property type="entry name" value="YadA_C"/>
</dbReference>
<evidence type="ECO:0000256" key="4">
    <source>
        <dbReference type="ARBA" id="ARBA00022448"/>
    </source>
</evidence>
<keyword evidence="6" id="KW-0812">Transmembrane</keyword>
<evidence type="ECO:0008006" key="17">
    <source>
        <dbReference type="Google" id="ProtNLM"/>
    </source>
</evidence>
<dbReference type="Gene3D" id="6.10.250.2120">
    <property type="match status" value="1"/>
</dbReference>
<comment type="subcellular location">
    <subcellularLocation>
        <location evidence="2">Cell outer membrane</location>
    </subcellularLocation>
    <subcellularLocation>
        <location evidence="1">Cell surface</location>
    </subcellularLocation>
</comment>
<evidence type="ECO:0000256" key="5">
    <source>
        <dbReference type="ARBA" id="ARBA00022452"/>
    </source>
</evidence>
<dbReference type="Proteomes" id="UP000002648">
    <property type="component" value="Unassembled WGS sequence"/>
</dbReference>
<feature type="domain" description="Trimeric autotransporter adhesin YadA-like stalk" evidence="14">
    <location>
        <begin position="635"/>
        <end position="671"/>
    </location>
</feature>
<keyword evidence="5" id="KW-1134">Transmembrane beta strand</keyword>
<evidence type="ECO:0000256" key="3">
    <source>
        <dbReference type="ARBA" id="ARBA00005848"/>
    </source>
</evidence>
<dbReference type="Gene3D" id="2.150.10.10">
    <property type="entry name" value="Serralysin-like metalloprotease, C-terminal"/>
    <property type="match status" value="1"/>
</dbReference>
<evidence type="ECO:0000256" key="2">
    <source>
        <dbReference type="ARBA" id="ARBA00004442"/>
    </source>
</evidence>
<evidence type="ECO:0000256" key="8">
    <source>
        <dbReference type="ARBA" id="ARBA00022927"/>
    </source>
</evidence>
<evidence type="ECO:0000256" key="1">
    <source>
        <dbReference type="ARBA" id="ARBA00004241"/>
    </source>
</evidence>
<feature type="domain" description="Trimeric autotransporter adhesin YadA-like C-terminal membrane anchor" evidence="12">
    <location>
        <begin position="1389"/>
        <end position="1442"/>
    </location>
</feature>
<feature type="domain" description="Trimeric autotransporter adhesin YadA-like head" evidence="13">
    <location>
        <begin position="208"/>
        <end position="226"/>
    </location>
</feature>
<feature type="region of interest" description="Disordered" evidence="11">
    <location>
        <begin position="165"/>
        <end position="186"/>
    </location>
</feature>
<dbReference type="SUPFAM" id="SSF54523">
    <property type="entry name" value="Pili subunits"/>
    <property type="match status" value="1"/>
</dbReference>
<feature type="domain" description="Trimeric autotransporter adhesin YadA-like stalk" evidence="14">
    <location>
        <begin position="1057"/>
        <end position="1090"/>
    </location>
</feature>
<feature type="domain" description="Trimeric autotransporter adhesin YadA-like stalk" evidence="14">
    <location>
        <begin position="1228"/>
        <end position="1259"/>
    </location>
</feature>
<evidence type="ECO:0000313" key="16">
    <source>
        <dbReference type="Proteomes" id="UP000002648"/>
    </source>
</evidence>
<keyword evidence="9" id="KW-0472">Membrane</keyword>
<keyword evidence="16" id="KW-1185">Reference proteome</keyword>
<dbReference type="Gene3D" id="6.20.50.100">
    <property type="match status" value="1"/>
</dbReference>
<evidence type="ECO:0000256" key="10">
    <source>
        <dbReference type="ARBA" id="ARBA00023237"/>
    </source>
</evidence>
<comment type="caution">
    <text evidence="15">The sequence shown here is derived from an EMBL/GenBank/DDBJ whole genome shotgun (WGS) entry which is preliminary data.</text>
</comment>
<name>A0A9P2RY95_BARTA</name>
<keyword evidence="10" id="KW-0998">Cell outer membrane</keyword>
<feature type="domain" description="Trimeric autotransporter adhesin YadA-like stalk" evidence="14">
    <location>
        <begin position="338"/>
        <end position="377"/>
    </location>
</feature>
<dbReference type="Pfam" id="PF03895">
    <property type="entry name" value="YadA_anchor"/>
    <property type="match status" value="1"/>
</dbReference>
<dbReference type="Pfam" id="PF05662">
    <property type="entry name" value="YadA_stalk"/>
    <property type="match status" value="7"/>
</dbReference>
<dbReference type="InterPro" id="IPR011049">
    <property type="entry name" value="Serralysin-like_metalloprot_C"/>
</dbReference>
<evidence type="ECO:0000313" key="15">
    <source>
        <dbReference type="EMBL" id="EJF92163.1"/>
    </source>
</evidence>
<keyword evidence="4" id="KW-0813">Transport</keyword>
<evidence type="ECO:0000256" key="9">
    <source>
        <dbReference type="ARBA" id="ARBA00023136"/>
    </source>
</evidence>
<feature type="domain" description="Trimeric autotransporter adhesin YadA-like stalk" evidence="14">
    <location>
        <begin position="450"/>
        <end position="480"/>
    </location>
</feature>
<evidence type="ECO:0000256" key="6">
    <source>
        <dbReference type="ARBA" id="ARBA00022692"/>
    </source>
</evidence>
<feature type="domain" description="Trimeric autotransporter adhesin YadA-like head" evidence="13">
    <location>
        <begin position="188"/>
        <end position="202"/>
    </location>
</feature>